<gene>
    <name evidence="1" type="ORF">UW41_C0029G0010</name>
</gene>
<dbReference type="Proteomes" id="UP000034172">
    <property type="component" value="Unassembled WGS sequence"/>
</dbReference>
<protein>
    <submittedName>
        <fullName evidence="1">Uncharacterized protein</fullName>
    </submittedName>
</protein>
<dbReference type="AlphaFoldDB" id="A0A0G1HP57"/>
<evidence type="ECO:0000313" key="2">
    <source>
        <dbReference type="Proteomes" id="UP000034172"/>
    </source>
</evidence>
<reference evidence="1 2" key="1">
    <citation type="journal article" date="2015" name="Nature">
        <title>rRNA introns, odd ribosomes, and small enigmatic genomes across a large radiation of phyla.</title>
        <authorList>
            <person name="Brown C.T."/>
            <person name="Hug L.A."/>
            <person name="Thomas B.C."/>
            <person name="Sharon I."/>
            <person name="Castelle C.J."/>
            <person name="Singh A."/>
            <person name="Wilkins M.J."/>
            <person name="Williams K.H."/>
            <person name="Banfield J.F."/>
        </authorList>
    </citation>
    <scope>NUCLEOTIDE SEQUENCE [LARGE SCALE GENOMIC DNA]</scope>
</reference>
<dbReference type="STRING" id="1618392.UW41_C0029G0010"/>
<accession>A0A0G1HP57</accession>
<dbReference type="EMBL" id="LCIE01000029">
    <property type="protein sequence ID" value="KKT48443.1"/>
    <property type="molecule type" value="Genomic_DNA"/>
</dbReference>
<organism evidence="1 2">
    <name type="scientific">Candidatus Collierbacteria bacterium GW2011_GWC2_44_18</name>
    <dbReference type="NCBI Taxonomy" id="1618392"/>
    <lineage>
        <taxon>Bacteria</taxon>
        <taxon>Candidatus Collieribacteriota</taxon>
    </lineage>
</organism>
<evidence type="ECO:0000313" key="1">
    <source>
        <dbReference type="EMBL" id="KKT48443.1"/>
    </source>
</evidence>
<comment type="caution">
    <text evidence="1">The sequence shown here is derived from an EMBL/GenBank/DDBJ whole genome shotgun (WGS) entry which is preliminary data.</text>
</comment>
<sequence length="103" mass="11777">MQLQLKDIFYVYITQPPAKWPKGKRICIKALGEVRPMNSEEKMGTYATITAHPGKTYILTPMKNPYGFKEGWLMFEDGIHGAAANWWMEQLEAGLIEVTDVLE</sequence>
<name>A0A0G1HP57_9BACT</name>
<proteinExistence type="predicted"/>